<dbReference type="Proteomes" id="UP001279734">
    <property type="component" value="Unassembled WGS sequence"/>
</dbReference>
<evidence type="ECO:0000313" key="2">
    <source>
        <dbReference type="Proteomes" id="UP001279734"/>
    </source>
</evidence>
<protein>
    <submittedName>
        <fullName evidence="1">Uncharacterized protein</fullName>
    </submittedName>
</protein>
<proteinExistence type="predicted"/>
<dbReference type="AlphaFoldDB" id="A0AAD3S6Y4"/>
<reference evidence="1" key="1">
    <citation type="submission" date="2023-05" db="EMBL/GenBank/DDBJ databases">
        <title>Nepenthes gracilis genome sequencing.</title>
        <authorList>
            <person name="Fukushima K."/>
        </authorList>
    </citation>
    <scope>NUCLEOTIDE SEQUENCE</scope>
    <source>
        <strain evidence="1">SING2019-196</strain>
    </source>
</reference>
<evidence type="ECO:0000313" key="1">
    <source>
        <dbReference type="EMBL" id="GMH05510.1"/>
    </source>
</evidence>
<name>A0AAD3S6Y4_NEPGR</name>
<dbReference type="EMBL" id="BSYO01000005">
    <property type="protein sequence ID" value="GMH05510.1"/>
    <property type="molecule type" value="Genomic_DNA"/>
</dbReference>
<accession>A0AAD3S6Y4</accession>
<comment type="caution">
    <text evidence="1">The sequence shown here is derived from an EMBL/GenBank/DDBJ whole genome shotgun (WGS) entry which is preliminary data.</text>
</comment>
<sequence length="119" mass="12586">MVSVHDSLQHSLSSCHLPQGELSQNPADSIPPMCLGNEQLLRSIKSSSILNMLDSDFCACADGSGPKSSVCESASSGSRVTNIQAPIIDTINDTHFASQKVLAQSSTVGSPMFWTNGYL</sequence>
<organism evidence="1 2">
    <name type="scientific">Nepenthes gracilis</name>
    <name type="common">Slender pitcher plant</name>
    <dbReference type="NCBI Taxonomy" id="150966"/>
    <lineage>
        <taxon>Eukaryota</taxon>
        <taxon>Viridiplantae</taxon>
        <taxon>Streptophyta</taxon>
        <taxon>Embryophyta</taxon>
        <taxon>Tracheophyta</taxon>
        <taxon>Spermatophyta</taxon>
        <taxon>Magnoliopsida</taxon>
        <taxon>eudicotyledons</taxon>
        <taxon>Gunneridae</taxon>
        <taxon>Pentapetalae</taxon>
        <taxon>Caryophyllales</taxon>
        <taxon>Nepenthaceae</taxon>
        <taxon>Nepenthes</taxon>
    </lineage>
</organism>
<keyword evidence="2" id="KW-1185">Reference proteome</keyword>
<gene>
    <name evidence="1" type="ORF">Nepgr_007350</name>
</gene>